<protein>
    <recommendedName>
        <fullName evidence="3">Carboxymuconolactone decarboxylase-like domain-containing protein</fullName>
    </recommendedName>
</protein>
<proteinExistence type="predicted"/>
<dbReference type="InterPro" id="IPR029032">
    <property type="entry name" value="AhpD-like"/>
</dbReference>
<evidence type="ECO:0000313" key="2">
    <source>
        <dbReference type="Proteomes" id="UP001313282"/>
    </source>
</evidence>
<evidence type="ECO:0008006" key="3">
    <source>
        <dbReference type="Google" id="ProtNLM"/>
    </source>
</evidence>
<sequence length="205" mass="22273">MSERFPSIAPDALTHEQKSIHDLLTDQVARHYGDIFTTHDDTGALVGVFSQFLYLPASVATGFSGNVLGLATISNLSVKCREIAILAVGEHFGASYELYCHARVAKKAGIPDTQIQDILEGRPPSESNERELLSWKIARELVGAGGTFKKGRLSENLWRSGEEAFGKECLGGLIHFIGFYAYVCITLNAGGILVPHGENIWPITA</sequence>
<name>A0AAN8MRN9_9PEZI</name>
<evidence type="ECO:0000313" key="1">
    <source>
        <dbReference type="EMBL" id="KAK6345710.1"/>
    </source>
</evidence>
<comment type="caution">
    <text evidence="1">The sequence shown here is derived from an EMBL/GenBank/DDBJ whole genome shotgun (WGS) entry which is preliminary data.</text>
</comment>
<gene>
    <name evidence="1" type="ORF">TWF718_007619</name>
</gene>
<organism evidence="1 2">
    <name type="scientific">Orbilia javanica</name>
    <dbReference type="NCBI Taxonomy" id="47235"/>
    <lineage>
        <taxon>Eukaryota</taxon>
        <taxon>Fungi</taxon>
        <taxon>Dikarya</taxon>
        <taxon>Ascomycota</taxon>
        <taxon>Pezizomycotina</taxon>
        <taxon>Orbiliomycetes</taxon>
        <taxon>Orbiliales</taxon>
        <taxon>Orbiliaceae</taxon>
        <taxon>Orbilia</taxon>
    </lineage>
</organism>
<dbReference type="PANTHER" id="PTHR34846:SF11">
    <property type="entry name" value="4-CARBOXYMUCONOLACTONE DECARBOXYLASE FAMILY PROTEIN (AFU_ORTHOLOGUE AFUA_6G11590)"/>
    <property type="match status" value="1"/>
</dbReference>
<dbReference type="Gene3D" id="1.20.1290.10">
    <property type="entry name" value="AhpD-like"/>
    <property type="match status" value="1"/>
</dbReference>
<dbReference type="AlphaFoldDB" id="A0AAN8MRN9"/>
<keyword evidence="2" id="KW-1185">Reference proteome</keyword>
<dbReference type="SUPFAM" id="SSF69118">
    <property type="entry name" value="AhpD-like"/>
    <property type="match status" value="1"/>
</dbReference>
<dbReference type="Proteomes" id="UP001313282">
    <property type="component" value="Unassembled WGS sequence"/>
</dbReference>
<reference evidence="1 2" key="1">
    <citation type="submission" date="2019-10" db="EMBL/GenBank/DDBJ databases">
        <authorList>
            <person name="Palmer J.M."/>
        </authorList>
    </citation>
    <scope>NUCLEOTIDE SEQUENCE [LARGE SCALE GENOMIC DNA]</scope>
    <source>
        <strain evidence="1 2">TWF718</strain>
    </source>
</reference>
<dbReference type="EMBL" id="JAVHNR010000004">
    <property type="protein sequence ID" value="KAK6345710.1"/>
    <property type="molecule type" value="Genomic_DNA"/>
</dbReference>
<dbReference type="PANTHER" id="PTHR34846">
    <property type="entry name" value="4-CARBOXYMUCONOLACTONE DECARBOXYLASE FAMILY PROTEIN (AFU_ORTHOLOGUE AFUA_6G11590)"/>
    <property type="match status" value="1"/>
</dbReference>
<accession>A0AAN8MRN9</accession>